<keyword evidence="6 17" id="KW-0732">Signal</keyword>
<dbReference type="Gene3D" id="2.40.10.10">
    <property type="entry name" value="Trypsin-like serine proteases"/>
    <property type="match status" value="1"/>
</dbReference>
<feature type="domain" description="EGF-like" evidence="18">
    <location>
        <begin position="46"/>
        <end position="83"/>
    </location>
</feature>
<dbReference type="SMART" id="SM00130">
    <property type="entry name" value="KR"/>
    <property type="match status" value="1"/>
</dbReference>
<dbReference type="PROSITE" id="PS50070">
    <property type="entry name" value="KRINGLE_2"/>
    <property type="match status" value="1"/>
</dbReference>
<dbReference type="PANTHER" id="PTHR24264">
    <property type="entry name" value="TRYPSIN-RELATED"/>
    <property type="match status" value="1"/>
</dbReference>
<feature type="disulfide bond" evidence="13">
    <location>
        <begin position="149"/>
        <end position="158"/>
    </location>
</feature>
<dbReference type="SMART" id="SM00181">
    <property type="entry name" value="EGF"/>
    <property type="match status" value="3"/>
</dbReference>
<dbReference type="PROSITE" id="PS01186">
    <property type="entry name" value="EGF_2"/>
    <property type="match status" value="2"/>
</dbReference>
<evidence type="ECO:0000256" key="8">
    <source>
        <dbReference type="ARBA" id="ARBA00022801"/>
    </source>
</evidence>
<keyword evidence="4 14" id="KW-0420">Kringle</keyword>
<dbReference type="Gene3D" id="2.10.25.10">
    <property type="entry name" value="Laminin"/>
    <property type="match status" value="2"/>
</dbReference>
<keyword evidence="7" id="KW-0677">Repeat</keyword>
<dbReference type="PROSITE" id="PS50240">
    <property type="entry name" value="TRYPSIN_DOM"/>
    <property type="match status" value="1"/>
</dbReference>
<keyword evidence="22" id="KW-1185">Reference proteome</keyword>
<dbReference type="InterPro" id="IPR001314">
    <property type="entry name" value="Peptidase_S1A"/>
</dbReference>
<dbReference type="SUPFAM" id="SSF50494">
    <property type="entry name" value="Trypsin-like serine proteases"/>
    <property type="match status" value="1"/>
</dbReference>
<evidence type="ECO:0000259" key="20">
    <source>
        <dbReference type="PROSITE" id="PS50240"/>
    </source>
</evidence>
<dbReference type="FunFam" id="2.40.20.10:FF:000001">
    <property type="entry name" value="Urokinase-type plasminogen activator"/>
    <property type="match status" value="1"/>
</dbReference>
<evidence type="ECO:0000256" key="13">
    <source>
        <dbReference type="PROSITE-ProRule" id="PRU00076"/>
    </source>
</evidence>
<dbReference type="Pfam" id="PF00008">
    <property type="entry name" value="EGF"/>
    <property type="match status" value="2"/>
</dbReference>
<evidence type="ECO:0000259" key="19">
    <source>
        <dbReference type="PROSITE" id="PS50070"/>
    </source>
</evidence>
<dbReference type="Pfam" id="PF00051">
    <property type="entry name" value="Kringle"/>
    <property type="match status" value="1"/>
</dbReference>
<feature type="compositionally biased region" description="Pro residues" evidence="16">
    <location>
        <begin position="277"/>
        <end position="289"/>
    </location>
</feature>
<keyword evidence="10 13" id="KW-1015">Disulfide bond</keyword>
<proteinExistence type="predicted"/>
<dbReference type="SUPFAM" id="SSF57440">
    <property type="entry name" value="Kringle-like"/>
    <property type="match status" value="1"/>
</dbReference>
<feature type="domain" description="EGF-like" evidence="18">
    <location>
        <begin position="123"/>
        <end position="159"/>
    </location>
</feature>
<feature type="disulfide bond" evidence="13">
    <location>
        <begin position="73"/>
        <end position="82"/>
    </location>
</feature>
<evidence type="ECO:0000256" key="2">
    <source>
        <dbReference type="ARBA" id="ARBA00022525"/>
    </source>
</evidence>
<dbReference type="GO" id="GO:0005615">
    <property type="term" value="C:extracellular space"/>
    <property type="evidence" value="ECO:0007669"/>
    <property type="project" value="TreeGrafter"/>
</dbReference>
<dbReference type="Gene3D" id="2.40.20.10">
    <property type="entry name" value="Plasminogen Kringle 4"/>
    <property type="match status" value="1"/>
</dbReference>
<dbReference type="InterPro" id="IPR038178">
    <property type="entry name" value="Kringle_sf"/>
</dbReference>
<evidence type="ECO:0000313" key="21">
    <source>
        <dbReference type="EMBL" id="KAK0135516.1"/>
    </source>
</evidence>
<sequence>MKLGILLFLLFLVVLILPAQDNDGNEDDGDDDENDPTEWLYDLQEPESQCNPNPCFNGGVCEEKRRNRFKCECPKPFKGKKCERGPRVCKKSTCKRGECVLTSTYPFFECKCKAPFQPPNCQEASLCSPNTCKNGGKCITDGEDFDCVCAKEYSGRFCHVGPEDCFEGEGDSYRGNVTETEDGDECLHWNSNFILDKGINPFTTYENSDGLGPHNFCRNPDGDTMPWCFIRKGRKLRWEYCDVEQCLKPTGRFTGPTSSRTRTTTTLLTSSKYVPLVIPPGPLPPVPEPTDPKPTEPKPTEPKPTEPKPTEPKPTEPKPTEPKPTEPKPTKPEPTQPEPTQPEPTQSPEPAPTPSDEPTQFSTCGKAEPKKLIQRIWGGLKAIPGSLPWQVSLQVRPKGGKQVHRHICGGVLIESCWVLTAGHCIDQKHEMQAVVGGLVLGLEEPTVQTLEVEEAIVHENYRESPNVVSNDIALLRLKSNKGTCAKETQFVRKICLPESPMHDGSECTISGWGATENALYSDHLLDAKVLLINHETCSSNEVYGSVLGSGMFCAGHLQGGVDSCQGDSGGPLICKQNQAEFIYGLVSWGDQCGRKNKPGVYTQVSYFLDWIKSTTRAALERSAQVTLKQSQRVGIVEGQLTLLEVGQHAQLSESLSLNRQLFFMGIVAGQVLPVSMVDAP</sequence>
<dbReference type="InterPro" id="IPR018114">
    <property type="entry name" value="TRYPSIN_HIS"/>
</dbReference>
<comment type="catalytic activity">
    <reaction evidence="11">
        <text>Preferential cleavage: Arg-|-Xaa, Lys-|-Xaa.</text>
        <dbReference type="EC" id="3.4.21.4"/>
    </reaction>
</comment>
<evidence type="ECO:0000256" key="10">
    <source>
        <dbReference type="ARBA" id="ARBA00023157"/>
    </source>
</evidence>
<comment type="subcellular location">
    <subcellularLocation>
        <location evidence="1">Secreted</location>
        <location evidence="1">Extracellular space</location>
    </subcellularLocation>
</comment>
<feature type="domain" description="Peptidase S1" evidence="20">
    <location>
        <begin position="376"/>
        <end position="616"/>
    </location>
</feature>
<accession>A0AA47NRD1</accession>
<evidence type="ECO:0000256" key="15">
    <source>
        <dbReference type="RuleBase" id="RU363034"/>
    </source>
</evidence>
<feature type="compositionally biased region" description="Low complexity" evidence="16">
    <location>
        <begin position="257"/>
        <end position="271"/>
    </location>
</feature>
<dbReference type="GO" id="GO:0004252">
    <property type="term" value="F:serine-type endopeptidase activity"/>
    <property type="evidence" value="ECO:0007669"/>
    <property type="project" value="UniProtKB-EC"/>
</dbReference>
<feature type="compositionally biased region" description="Basic and acidic residues" evidence="16">
    <location>
        <begin position="290"/>
        <end position="331"/>
    </location>
</feature>
<protein>
    <recommendedName>
        <fullName evidence="12">trypsin</fullName>
        <ecNumber evidence="12">3.4.21.4</ecNumber>
    </recommendedName>
</protein>
<keyword evidence="9 15" id="KW-0720">Serine protease</keyword>
<evidence type="ECO:0000256" key="17">
    <source>
        <dbReference type="SAM" id="SignalP"/>
    </source>
</evidence>
<dbReference type="CDD" id="cd00108">
    <property type="entry name" value="KR"/>
    <property type="match status" value="1"/>
</dbReference>
<dbReference type="PROSITE" id="PS00134">
    <property type="entry name" value="TRYPSIN_HIS"/>
    <property type="match status" value="1"/>
</dbReference>
<keyword evidence="2" id="KW-0964">Secreted</keyword>
<dbReference type="InterPro" id="IPR001254">
    <property type="entry name" value="Trypsin_dom"/>
</dbReference>
<dbReference type="PROSITE" id="PS00135">
    <property type="entry name" value="TRYPSIN_SER"/>
    <property type="match status" value="1"/>
</dbReference>
<evidence type="ECO:0000256" key="11">
    <source>
        <dbReference type="ARBA" id="ARBA00036320"/>
    </source>
</evidence>
<dbReference type="InterPro" id="IPR050127">
    <property type="entry name" value="Serine_Proteases_S1"/>
</dbReference>
<dbReference type="FunFam" id="2.10.25.10:FF:000095">
    <property type="entry name" value="Notch, isoform B"/>
    <property type="match status" value="1"/>
</dbReference>
<evidence type="ECO:0000256" key="7">
    <source>
        <dbReference type="ARBA" id="ARBA00022737"/>
    </source>
</evidence>
<dbReference type="PROSITE" id="PS00022">
    <property type="entry name" value="EGF_1"/>
    <property type="match status" value="2"/>
</dbReference>
<dbReference type="InterPro" id="IPR018056">
    <property type="entry name" value="Kringle_CS"/>
</dbReference>
<dbReference type="PANTHER" id="PTHR24264:SF40">
    <property type="entry name" value="HYALURONAN-BINDING PROTEIN 2"/>
    <property type="match status" value="1"/>
</dbReference>
<evidence type="ECO:0000256" key="16">
    <source>
        <dbReference type="SAM" id="MobiDB-lite"/>
    </source>
</evidence>
<dbReference type="PROSITE" id="PS50026">
    <property type="entry name" value="EGF_3"/>
    <property type="match status" value="2"/>
</dbReference>
<feature type="region of interest" description="Disordered" evidence="16">
    <location>
        <begin position="249"/>
        <end position="364"/>
    </location>
</feature>
<comment type="caution">
    <text evidence="13">Lacks conserved residue(s) required for the propagation of feature annotation.</text>
</comment>
<evidence type="ECO:0000256" key="6">
    <source>
        <dbReference type="ARBA" id="ARBA00022729"/>
    </source>
</evidence>
<evidence type="ECO:0000313" key="22">
    <source>
        <dbReference type="Proteomes" id="UP001174136"/>
    </source>
</evidence>
<dbReference type="SUPFAM" id="SSF57196">
    <property type="entry name" value="EGF/Laminin"/>
    <property type="match status" value="1"/>
</dbReference>
<dbReference type="GO" id="GO:1901701">
    <property type="term" value="P:cellular response to oxygen-containing compound"/>
    <property type="evidence" value="ECO:0007669"/>
    <property type="project" value="UniProtKB-ARBA"/>
</dbReference>
<dbReference type="InterPro" id="IPR009003">
    <property type="entry name" value="Peptidase_S1_PA"/>
</dbReference>
<evidence type="ECO:0000256" key="4">
    <source>
        <dbReference type="ARBA" id="ARBA00022572"/>
    </source>
</evidence>
<dbReference type="SMART" id="SM00020">
    <property type="entry name" value="Tryp_SPc"/>
    <property type="match status" value="1"/>
</dbReference>
<dbReference type="InterPro" id="IPR000001">
    <property type="entry name" value="Kringle"/>
</dbReference>
<dbReference type="PROSITE" id="PS00021">
    <property type="entry name" value="KRINGLE_1"/>
    <property type="match status" value="1"/>
</dbReference>
<evidence type="ECO:0000256" key="14">
    <source>
        <dbReference type="PROSITE-ProRule" id="PRU00121"/>
    </source>
</evidence>
<dbReference type="InterPro" id="IPR033116">
    <property type="entry name" value="TRYPSIN_SER"/>
</dbReference>
<dbReference type="InterPro" id="IPR013806">
    <property type="entry name" value="Kringle-like"/>
</dbReference>
<feature type="domain" description="Kringle" evidence="19">
    <location>
        <begin position="164"/>
        <end position="246"/>
    </location>
</feature>
<dbReference type="Proteomes" id="UP001174136">
    <property type="component" value="Unassembled WGS sequence"/>
</dbReference>
<comment type="caution">
    <text evidence="21">The sequence shown here is derived from an EMBL/GenBank/DDBJ whole genome shotgun (WGS) entry which is preliminary data.</text>
</comment>
<evidence type="ECO:0000256" key="12">
    <source>
        <dbReference type="ARBA" id="ARBA00038868"/>
    </source>
</evidence>
<name>A0AA47NRD1_MERPO</name>
<dbReference type="InterPro" id="IPR043504">
    <property type="entry name" value="Peptidase_S1_PA_chymotrypsin"/>
</dbReference>
<organism evidence="21 22">
    <name type="scientific">Merluccius polli</name>
    <name type="common">Benguela hake</name>
    <name type="synonym">Merluccius cadenati</name>
    <dbReference type="NCBI Taxonomy" id="89951"/>
    <lineage>
        <taxon>Eukaryota</taxon>
        <taxon>Metazoa</taxon>
        <taxon>Chordata</taxon>
        <taxon>Craniata</taxon>
        <taxon>Vertebrata</taxon>
        <taxon>Euteleostomi</taxon>
        <taxon>Actinopterygii</taxon>
        <taxon>Neopterygii</taxon>
        <taxon>Teleostei</taxon>
        <taxon>Neoteleostei</taxon>
        <taxon>Acanthomorphata</taxon>
        <taxon>Zeiogadaria</taxon>
        <taxon>Gadariae</taxon>
        <taxon>Gadiformes</taxon>
        <taxon>Gadoidei</taxon>
        <taxon>Merlucciidae</taxon>
        <taxon>Merluccius</taxon>
    </lineage>
</organism>
<dbReference type="EC" id="3.4.21.4" evidence="12"/>
<feature type="signal peptide" evidence="17">
    <location>
        <begin position="1"/>
        <end position="24"/>
    </location>
</feature>
<evidence type="ECO:0000256" key="3">
    <source>
        <dbReference type="ARBA" id="ARBA00022536"/>
    </source>
</evidence>
<keyword evidence="5 15" id="KW-0645">Protease</keyword>
<feature type="compositionally biased region" description="Pro residues" evidence="16">
    <location>
        <begin position="332"/>
        <end position="355"/>
    </location>
</feature>
<gene>
    <name evidence="21" type="primary">F12</name>
    <name evidence="21" type="ORF">N1851_028620</name>
</gene>
<dbReference type="InterPro" id="IPR000742">
    <property type="entry name" value="EGF"/>
</dbReference>
<dbReference type="EMBL" id="JAOPHQ010005420">
    <property type="protein sequence ID" value="KAK0135516.1"/>
    <property type="molecule type" value="Genomic_DNA"/>
</dbReference>
<dbReference type="FunFam" id="2.40.10.10:FF:000003">
    <property type="entry name" value="Transmembrane serine protease 3"/>
    <property type="match status" value="1"/>
</dbReference>
<dbReference type="CDD" id="cd00054">
    <property type="entry name" value="EGF_CA"/>
    <property type="match status" value="2"/>
</dbReference>
<evidence type="ECO:0000259" key="18">
    <source>
        <dbReference type="PROSITE" id="PS50026"/>
    </source>
</evidence>
<dbReference type="GO" id="GO:0006508">
    <property type="term" value="P:proteolysis"/>
    <property type="evidence" value="ECO:0007669"/>
    <property type="project" value="UniProtKB-KW"/>
</dbReference>
<dbReference type="PRINTS" id="PR00018">
    <property type="entry name" value="KRINGLE"/>
</dbReference>
<evidence type="ECO:0000256" key="9">
    <source>
        <dbReference type="ARBA" id="ARBA00022825"/>
    </source>
</evidence>
<dbReference type="Pfam" id="PF00089">
    <property type="entry name" value="Trypsin"/>
    <property type="match status" value="1"/>
</dbReference>
<keyword evidence="8 15" id="KW-0378">Hydrolase</keyword>
<feature type="chain" id="PRO_5041388289" description="trypsin" evidence="17">
    <location>
        <begin position="25"/>
        <end position="680"/>
    </location>
</feature>
<evidence type="ECO:0000256" key="5">
    <source>
        <dbReference type="ARBA" id="ARBA00022670"/>
    </source>
</evidence>
<reference evidence="21" key="1">
    <citation type="journal article" date="2023" name="Front. Mar. Sci.">
        <title>A new Merluccius polli reference genome to investigate the effects of global change in West African waters.</title>
        <authorList>
            <person name="Mateo J.L."/>
            <person name="Blanco-Fernandez C."/>
            <person name="Garcia-Vazquez E."/>
            <person name="Machado-Schiaffino G."/>
        </authorList>
    </citation>
    <scope>NUCLEOTIDE SEQUENCE</scope>
    <source>
        <strain evidence="21">C29</strain>
        <tissue evidence="21">Fin</tissue>
    </source>
</reference>
<dbReference type="PRINTS" id="PR00722">
    <property type="entry name" value="CHYMOTRYPSIN"/>
</dbReference>
<keyword evidence="3 13" id="KW-0245">EGF-like domain</keyword>
<dbReference type="GO" id="GO:0033993">
    <property type="term" value="P:response to lipid"/>
    <property type="evidence" value="ECO:0007669"/>
    <property type="project" value="UniProtKB-ARBA"/>
</dbReference>
<dbReference type="AlphaFoldDB" id="A0AA47NRD1"/>
<dbReference type="CDD" id="cd00190">
    <property type="entry name" value="Tryp_SPc"/>
    <property type="match status" value="1"/>
</dbReference>
<evidence type="ECO:0000256" key="1">
    <source>
        <dbReference type="ARBA" id="ARBA00004239"/>
    </source>
</evidence>